<feature type="region of interest" description="Disordered" evidence="1">
    <location>
        <begin position="1"/>
        <end position="28"/>
    </location>
</feature>
<name>A0A0F7ZUH8_9HYPO</name>
<keyword evidence="3" id="KW-1185">Reference proteome</keyword>
<sequence length="165" mass="18653">MEAQEAAANRTPSLNSDPQHEHEVSQHQRELSRILAGIQHDVTLLGVLSLGKDGILRSLTADREVVDAVALTPHLIKAMLDRMPFNPQNEIDYRGVDGTNVPHEQWFHPDRSILPPPLVVSEEKRREAEAKVEENKKWLQERANAHSDPCIWSDHDLGLKRPTMA</sequence>
<proteinExistence type="predicted"/>
<evidence type="ECO:0000313" key="3">
    <source>
        <dbReference type="Proteomes" id="UP000054481"/>
    </source>
</evidence>
<protein>
    <submittedName>
        <fullName evidence="2">Uncharacterized protein</fullName>
    </submittedName>
</protein>
<reference evidence="2 3" key="1">
    <citation type="journal article" date="2014" name="Genome Biol. Evol.">
        <title>Comparative genomics and transcriptomics analyses reveal divergent lifestyle features of nematode endoparasitic fungus Hirsutella minnesotensis.</title>
        <authorList>
            <person name="Lai Y."/>
            <person name="Liu K."/>
            <person name="Zhang X."/>
            <person name="Zhang X."/>
            <person name="Li K."/>
            <person name="Wang N."/>
            <person name="Shu C."/>
            <person name="Wu Y."/>
            <person name="Wang C."/>
            <person name="Bushley K.E."/>
            <person name="Xiang M."/>
            <person name="Liu X."/>
        </authorList>
    </citation>
    <scope>NUCLEOTIDE SEQUENCE [LARGE SCALE GENOMIC DNA]</scope>
    <source>
        <strain evidence="2 3">3608</strain>
    </source>
</reference>
<dbReference type="EMBL" id="KQ030522">
    <property type="protein sequence ID" value="KJZ74888.1"/>
    <property type="molecule type" value="Genomic_DNA"/>
</dbReference>
<accession>A0A0F7ZUH8</accession>
<gene>
    <name evidence="2" type="ORF">HIM_05797</name>
</gene>
<evidence type="ECO:0000313" key="2">
    <source>
        <dbReference type="EMBL" id="KJZ74888.1"/>
    </source>
</evidence>
<organism evidence="2 3">
    <name type="scientific">Hirsutella minnesotensis 3608</name>
    <dbReference type="NCBI Taxonomy" id="1043627"/>
    <lineage>
        <taxon>Eukaryota</taxon>
        <taxon>Fungi</taxon>
        <taxon>Dikarya</taxon>
        <taxon>Ascomycota</taxon>
        <taxon>Pezizomycotina</taxon>
        <taxon>Sordariomycetes</taxon>
        <taxon>Hypocreomycetidae</taxon>
        <taxon>Hypocreales</taxon>
        <taxon>Ophiocordycipitaceae</taxon>
        <taxon>Hirsutella</taxon>
    </lineage>
</organism>
<dbReference type="OrthoDB" id="3660917at2759"/>
<dbReference type="AlphaFoldDB" id="A0A0F7ZUH8"/>
<dbReference type="Proteomes" id="UP000054481">
    <property type="component" value="Unassembled WGS sequence"/>
</dbReference>
<feature type="compositionally biased region" description="Basic and acidic residues" evidence="1">
    <location>
        <begin position="18"/>
        <end position="28"/>
    </location>
</feature>
<evidence type="ECO:0000256" key="1">
    <source>
        <dbReference type="SAM" id="MobiDB-lite"/>
    </source>
</evidence>